<dbReference type="InterPro" id="IPR036427">
    <property type="entry name" value="Bromodomain-like_sf"/>
</dbReference>
<reference evidence="6" key="1">
    <citation type="submission" date="2020-12" db="EMBL/GenBank/DDBJ databases">
        <authorList>
            <person name="Iha C."/>
        </authorList>
    </citation>
    <scope>NUCLEOTIDE SEQUENCE</scope>
</reference>
<dbReference type="Proteomes" id="UP000708148">
    <property type="component" value="Unassembled WGS sequence"/>
</dbReference>
<dbReference type="EMBL" id="CAJHUC010000714">
    <property type="protein sequence ID" value="CAD7697813.1"/>
    <property type="molecule type" value="Genomic_DNA"/>
</dbReference>
<dbReference type="PRINTS" id="PR00503">
    <property type="entry name" value="BROMODOMAIN"/>
</dbReference>
<dbReference type="InterPro" id="IPR052442">
    <property type="entry name" value="Env_Response_Regulator"/>
</dbReference>
<proteinExistence type="predicted"/>
<protein>
    <recommendedName>
        <fullName evidence="5">Bromo domain-containing protein</fullName>
    </recommendedName>
</protein>
<gene>
    <name evidence="6" type="ORF">OSTQU699_LOCUS3174</name>
</gene>
<keyword evidence="1 2" id="KW-0103">Bromodomain</keyword>
<dbReference type="PROSITE" id="PS50014">
    <property type="entry name" value="BROMODOMAIN_2"/>
    <property type="match status" value="1"/>
</dbReference>
<feature type="region of interest" description="Disordered" evidence="4">
    <location>
        <begin position="304"/>
        <end position="350"/>
    </location>
</feature>
<evidence type="ECO:0000256" key="1">
    <source>
        <dbReference type="ARBA" id="ARBA00023117"/>
    </source>
</evidence>
<evidence type="ECO:0000259" key="5">
    <source>
        <dbReference type="PROSITE" id="PS50014"/>
    </source>
</evidence>
<feature type="domain" description="Bromo" evidence="5">
    <location>
        <begin position="105"/>
        <end position="186"/>
    </location>
</feature>
<name>A0A8S1IUL6_9CHLO</name>
<feature type="coiled-coil region" evidence="3">
    <location>
        <begin position="12"/>
        <end position="39"/>
    </location>
</feature>
<feature type="region of interest" description="Disordered" evidence="4">
    <location>
        <begin position="540"/>
        <end position="589"/>
    </location>
</feature>
<comment type="caution">
    <text evidence="6">The sequence shown here is derived from an EMBL/GenBank/DDBJ whole genome shotgun (WGS) entry which is preliminary data.</text>
</comment>
<dbReference type="PANTHER" id="PTHR46136">
    <property type="entry name" value="TRANSCRIPTION FACTOR GTE8"/>
    <property type="match status" value="1"/>
</dbReference>
<feature type="region of interest" description="Disordered" evidence="4">
    <location>
        <begin position="66"/>
        <end position="88"/>
    </location>
</feature>
<evidence type="ECO:0000313" key="7">
    <source>
        <dbReference type="Proteomes" id="UP000708148"/>
    </source>
</evidence>
<dbReference type="InterPro" id="IPR001487">
    <property type="entry name" value="Bromodomain"/>
</dbReference>
<dbReference type="OrthoDB" id="21449at2759"/>
<dbReference type="Pfam" id="PF00439">
    <property type="entry name" value="Bromodomain"/>
    <property type="match status" value="1"/>
</dbReference>
<keyword evidence="7" id="KW-1185">Reference proteome</keyword>
<dbReference type="SUPFAM" id="SSF47370">
    <property type="entry name" value="Bromodomain"/>
    <property type="match status" value="1"/>
</dbReference>
<dbReference type="PANTHER" id="PTHR46136:SF1">
    <property type="entry name" value="TRANSCRIPTION FACTOR GTE11-RELATED"/>
    <property type="match status" value="1"/>
</dbReference>
<accession>A0A8S1IUL6</accession>
<evidence type="ECO:0000256" key="4">
    <source>
        <dbReference type="SAM" id="MobiDB-lite"/>
    </source>
</evidence>
<feature type="region of interest" description="Disordered" evidence="4">
    <location>
        <begin position="214"/>
        <end position="289"/>
    </location>
</feature>
<evidence type="ECO:0000256" key="2">
    <source>
        <dbReference type="PROSITE-ProRule" id="PRU00035"/>
    </source>
</evidence>
<dbReference type="AlphaFoldDB" id="A0A8S1IUL6"/>
<evidence type="ECO:0000313" key="6">
    <source>
        <dbReference type="EMBL" id="CAD7697813.1"/>
    </source>
</evidence>
<evidence type="ECO:0000256" key="3">
    <source>
        <dbReference type="SAM" id="Coils"/>
    </source>
</evidence>
<organism evidence="6 7">
    <name type="scientific">Ostreobium quekettii</name>
    <dbReference type="NCBI Taxonomy" id="121088"/>
    <lineage>
        <taxon>Eukaryota</taxon>
        <taxon>Viridiplantae</taxon>
        <taxon>Chlorophyta</taxon>
        <taxon>core chlorophytes</taxon>
        <taxon>Ulvophyceae</taxon>
        <taxon>TCBD clade</taxon>
        <taxon>Bryopsidales</taxon>
        <taxon>Ostreobineae</taxon>
        <taxon>Ostreobiaceae</taxon>
        <taxon>Ostreobium</taxon>
    </lineage>
</organism>
<sequence length="661" mass="72773">MKRSRDDGGGERAEKRRQLEGLLAQIREQESAIARLKRDRGWLTEGEATPESVVRTWQRIHAQLTAGCPKDAPAGSPPSQPQRRSDEQELRILWKKCETILNNIKRHRLAGPFLRPVDPIRSGVPDYYEVIKNPMDLGTVGKRLEMRGGGRRGAERGYASPLEFRDDMRLVWANCREYNPPGDDCRKLGDQLSQLWEARWAASGIEGRLKDAAGKLQGQQPSEPRQGALGPPSGPDSSTENQAPGKKRAKAVPAPGSQQKVLEKAGDQCTGEKSTNPTKPRPKSATGAKKYSLQNGLQNGLQNASKAAAGGGKLQETQRPAMKAMQHPAAAVAQRKGADTPVPQAASGAGRTATLQEFVSLDKELQKIRAELAKGRIEDKGGFGQLRKLSADIGCFGESALTQIWDTIAKDAAAGAASPDKDVTLDMLSPKTVEKLASVLRNSGQGGRPRTATAPGTNTTSRLQKTIMAAGAHCAATASGSGPSAKTAAVGTDTKQRAPCKGGTTRAIDSTPGSRKMPIGGNRAAEAQRQQAQRIQEIREKEREEREKVEEQKKQDAARRLQAYNEREKQARIANEERRKAEEKLREEERLRAEERKRKEIEEIKNYPRTVDFCLNEKTWRKFEEWGCKPGVSLQKFGFKLKHRETGWVEDEEEEKEEGEI</sequence>
<dbReference type="Gene3D" id="1.20.920.10">
    <property type="entry name" value="Bromodomain-like"/>
    <property type="match status" value="1"/>
</dbReference>
<keyword evidence="3" id="KW-0175">Coiled coil</keyword>
<dbReference type="SMART" id="SM00297">
    <property type="entry name" value="BROMO"/>
    <property type="match status" value="1"/>
</dbReference>
<feature type="region of interest" description="Disordered" evidence="4">
    <location>
        <begin position="477"/>
        <end position="527"/>
    </location>
</feature>